<keyword evidence="5 13" id="KW-0444">Lipid biosynthesis</keyword>
<evidence type="ECO:0000256" key="6">
    <source>
        <dbReference type="ARBA" id="ARBA00022556"/>
    </source>
</evidence>
<keyword evidence="6 13" id="KW-0441">Lipid A biosynthesis</keyword>
<evidence type="ECO:0000256" key="2">
    <source>
        <dbReference type="ARBA" id="ARBA00004870"/>
    </source>
</evidence>
<evidence type="ECO:0000256" key="7">
    <source>
        <dbReference type="ARBA" id="ARBA00022679"/>
    </source>
</evidence>
<dbReference type="Pfam" id="PF02606">
    <property type="entry name" value="LpxK"/>
    <property type="match status" value="1"/>
</dbReference>
<comment type="similarity">
    <text evidence="13">Belongs to the LpxK family.</text>
</comment>
<comment type="catalytic activity">
    <reaction evidence="13">
        <text>a lipid A disaccharide + ATP = a lipid IVA + ADP + H(+)</text>
        <dbReference type="Rhea" id="RHEA:67840"/>
        <dbReference type="ChEBI" id="CHEBI:15378"/>
        <dbReference type="ChEBI" id="CHEBI:30616"/>
        <dbReference type="ChEBI" id="CHEBI:176343"/>
        <dbReference type="ChEBI" id="CHEBI:176425"/>
        <dbReference type="ChEBI" id="CHEBI:456216"/>
        <dbReference type="EC" id="2.7.1.130"/>
    </reaction>
</comment>
<dbReference type="RefSeq" id="WP_150087849.1">
    <property type="nucleotide sequence ID" value="NZ_VWSF01000004.1"/>
</dbReference>
<accession>A0A5M6DNW0</accession>
<evidence type="ECO:0000256" key="13">
    <source>
        <dbReference type="HAMAP-Rule" id="MF_00409"/>
    </source>
</evidence>
<comment type="pathway">
    <text evidence="2 13">Glycolipid biosynthesis; lipid IV(A) biosynthesis; lipid IV(A) from (3R)-3-hydroxytetradecanoyl-[acyl-carrier-protein] and UDP-N-acetyl-alpha-D-glucosamine: step 6/6.</text>
</comment>
<protein>
    <recommendedName>
        <fullName evidence="4 13">Tetraacyldisaccharide 4'-kinase</fullName>
        <ecNumber evidence="3 13">2.7.1.130</ecNumber>
    </recommendedName>
    <alternativeName>
        <fullName evidence="12 13">Lipid A 4'-kinase</fullName>
    </alternativeName>
</protein>
<feature type="binding site" evidence="13">
    <location>
        <begin position="47"/>
        <end position="54"/>
    </location>
    <ligand>
        <name>ATP</name>
        <dbReference type="ChEBI" id="CHEBI:30616"/>
    </ligand>
</feature>
<evidence type="ECO:0000313" key="14">
    <source>
        <dbReference type="EMBL" id="KAA5547932.1"/>
    </source>
</evidence>
<keyword evidence="15" id="KW-1185">Reference proteome</keyword>
<dbReference type="AlphaFoldDB" id="A0A5M6DNW0"/>
<evidence type="ECO:0000313" key="15">
    <source>
        <dbReference type="Proteomes" id="UP000323426"/>
    </source>
</evidence>
<evidence type="ECO:0000256" key="9">
    <source>
        <dbReference type="ARBA" id="ARBA00022777"/>
    </source>
</evidence>
<evidence type="ECO:0000256" key="4">
    <source>
        <dbReference type="ARBA" id="ARBA00016436"/>
    </source>
</evidence>
<evidence type="ECO:0000256" key="3">
    <source>
        <dbReference type="ARBA" id="ARBA00012071"/>
    </source>
</evidence>
<evidence type="ECO:0000256" key="5">
    <source>
        <dbReference type="ARBA" id="ARBA00022516"/>
    </source>
</evidence>
<dbReference type="NCBIfam" id="TIGR00682">
    <property type="entry name" value="lpxK"/>
    <property type="match status" value="1"/>
</dbReference>
<comment type="function">
    <text evidence="1 13">Transfers the gamma-phosphate of ATP to the 4'-position of a tetraacyldisaccharide 1-phosphate intermediate (termed DS-1-P) to form tetraacyldisaccharide 1,4'-bis-phosphate (lipid IVA).</text>
</comment>
<name>A0A5M6DNW0_9BACT</name>
<dbReference type="GO" id="GO:0009244">
    <property type="term" value="P:lipopolysaccharide core region biosynthetic process"/>
    <property type="evidence" value="ECO:0007669"/>
    <property type="project" value="TreeGrafter"/>
</dbReference>
<evidence type="ECO:0000256" key="12">
    <source>
        <dbReference type="ARBA" id="ARBA00029757"/>
    </source>
</evidence>
<dbReference type="GO" id="GO:0005524">
    <property type="term" value="F:ATP binding"/>
    <property type="evidence" value="ECO:0007669"/>
    <property type="project" value="UniProtKB-UniRule"/>
</dbReference>
<sequence>MKNSAYPLLPFSLLYAGITRARNWLYDRQVYTSHKFAVPVISVGNLTVGGTGKTPHVEYLVRLLQPRKIAILSRGYKRKTTGFVLADESASAASIGDEPYQYTQAFPEITVAVCEDRVVGIQKLLALNPPPAVILLDDAFQHRPVQPHLNILITDYYRLFYQDYVLPVGRLREGRAGAARADIILVSKTPENITQDEKDNIQQQIQVYARPGVPIFFTTYAYQPPVNFGKPAQLVHNVVLVTGIAQPQPLLNYLTAQGFNLLKHFNYPDHYAFKPQDIQEISNFVKTETVAPVSILTTQKDWTKLVSPEIMPLVKDLPFFYVPIQVQFTHDQAYFERLILETVVNS</sequence>
<dbReference type="GO" id="GO:0009029">
    <property type="term" value="F:lipid-A 4'-kinase activity"/>
    <property type="evidence" value="ECO:0007669"/>
    <property type="project" value="UniProtKB-UniRule"/>
</dbReference>
<dbReference type="PANTHER" id="PTHR42724">
    <property type="entry name" value="TETRAACYLDISACCHARIDE 4'-KINASE"/>
    <property type="match status" value="1"/>
</dbReference>
<keyword evidence="11 13" id="KW-0443">Lipid metabolism</keyword>
<dbReference type="PANTHER" id="PTHR42724:SF1">
    <property type="entry name" value="TETRAACYLDISACCHARIDE 4'-KINASE, MITOCHONDRIAL-RELATED"/>
    <property type="match status" value="1"/>
</dbReference>
<dbReference type="GO" id="GO:0009245">
    <property type="term" value="P:lipid A biosynthetic process"/>
    <property type="evidence" value="ECO:0007669"/>
    <property type="project" value="UniProtKB-UniRule"/>
</dbReference>
<gene>
    <name evidence="13 14" type="primary">lpxK</name>
    <name evidence="14" type="ORF">F0145_08325</name>
</gene>
<organism evidence="14 15">
    <name type="scientific">Adhaeribacter rhizoryzae</name>
    <dbReference type="NCBI Taxonomy" id="2607907"/>
    <lineage>
        <taxon>Bacteria</taxon>
        <taxon>Pseudomonadati</taxon>
        <taxon>Bacteroidota</taxon>
        <taxon>Cytophagia</taxon>
        <taxon>Cytophagales</taxon>
        <taxon>Hymenobacteraceae</taxon>
        <taxon>Adhaeribacter</taxon>
    </lineage>
</organism>
<evidence type="ECO:0000256" key="11">
    <source>
        <dbReference type="ARBA" id="ARBA00023098"/>
    </source>
</evidence>
<dbReference type="InterPro" id="IPR027417">
    <property type="entry name" value="P-loop_NTPase"/>
</dbReference>
<reference evidence="14 15" key="1">
    <citation type="submission" date="2019-09" db="EMBL/GenBank/DDBJ databases">
        <title>Genome sequence and assembly of Adhaeribacter sp.</title>
        <authorList>
            <person name="Chhetri G."/>
        </authorList>
    </citation>
    <scope>NUCLEOTIDE SEQUENCE [LARGE SCALE GENOMIC DNA]</scope>
    <source>
        <strain evidence="14 15">DK36</strain>
    </source>
</reference>
<evidence type="ECO:0000256" key="8">
    <source>
        <dbReference type="ARBA" id="ARBA00022741"/>
    </source>
</evidence>
<keyword evidence="8 13" id="KW-0547">Nucleotide-binding</keyword>
<keyword evidence="10 13" id="KW-0067">ATP-binding</keyword>
<dbReference type="InterPro" id="IPR003758">
    <property type="entry name" value="LpxK"/>
</dbReference>
<dbReference type="EMBL" id="VWSF01000004">
    <property type="protein sequence ID" value="KAA5547932.1"/>
    <property type="molecule type" value="Genomic_DNA"/>
</dbReference>
<dbReference type="SUPFAM" id="SSF52540">
    <property type="entry name" value="P-loop containing nucleoside triphosphate hydrolases"/>
    <property type="match status" value="1"/>
</dbReference>
<dbReference type="EC" id="2.7.1.130" evidence="3 13"/>
<comment type="caution">
    <text evidence="14">The sequence shown here is derived from an EMBL/GenBank/DDBJ whole genome shotgun (WGS) entry which is preliminary data.</text>
</comment>
<dbReference type="UniPathway" id="UPA00359">
    <property type="reaction ID" value="UER00482"/>
</dbReference>
<dbReference type="HAMAP" id="MF_00409">
    <property type="entry name" value="LpxK"/>
    <property type="match status" value="1"/>
</dbReference>
<keyword evidence="9 13" id="KW-0418">Kinase</keyword>
<dbReference type="GO" id="GO:0005886">
    <property type="term" value="C:plasma membrane"/>
    <property type="evidence" value="ECO:0007669"/>
    <property type="project" value="TreeGrafter"/>
</dbReference>
<proteinExistence type="inferred from homology"/>
<keyword evidence="7 13" id="KW-0808">Transferase</keyword>
<dbReference type="Proteomes" id="UP000323426">
    <property type="component" value="Unassembled WGS sequence"/>
</dbReference>
<evidence type="ECO:0000256" key="10">
    <source>
        <dbReference type="ARBA" id="ARBA00022840"/>
    </source>
</evidence>
<evidence type="ECO:0000256" key="1">
    <source>
        <dbReference type="ARBA" id="ARBA00002274"/>
    </source>
</evidence>